<dbReference type="NCBIfam" id="TIGR02481">
    <property type="entry name" value="hemeryth_dom"/>
    <property type="match status" value="1"/>
</dbReference>
<dbReference type="GO" id="GO:0046872">
    <property type="term" value="F:metal ion binding"/>
    <property type="evidence" value="ECO:0007669"/>
    <property type="project" value="UniProtKB-KW"/>
</dbReference>
<dbReference type="InterPro" id="IPR050669">
    <property type="entry name" value="Hemerythrin"/>
</dbReference>
<evidence type="ECO:0000313" key="6">
    <source>
        <dbReference type="EMBL" id="AGA90408.1"/>
    </source>
</evidence>
<dbReference type="InterPro" id="IPR035938">
    <property type="entry name" value="Hemerythrin-like_sf"/>
</dbReference>
<dbReference type="InterPro" id="IPR016131">
    <property type="entry name" value="Haemerythrin_Fe_BS"/>
</dbReference>
<comment type="similarity">
    <text evidence="1">Belongs to the hemerythrin family.</text>
</comment>
<evidence type="ECO:0000256" key="3">
    <source>
        <dbReference type="ARBA" id="ARBA00022723"/>
    </source>
</evidence>
<keyword evidence="2" id="KW-0813">Transport</keyword>
<dbReference type="InterPro" id="IPR012312">
    <property type="entry name" value="Hemerythrin-like"/>
</dbReference>
<dbReference type="InterPro" id="IPR012827">
    <property type="entry name" value="Hemerythrin_metal-bd"/>
</dbReference>
<keyword evidence="7" id="KW-1185">Reference proteome</keyword>
<keyword evidence="4" id="KW-0408">Iron</keyword>
<dbReference type="Pfam" id="PF01814">
    <property type="entry name" value="Hemerythrin"/>
    <property type="match status" value="1"/>
</dbReference>
<keyword evidence="2" id="KW-0561">Oxygen transport</keyword>
<dbReference type="GO" id="GO:0005344">
    <property type="term" value="F:oxygen carrier activity"/>
    <property type="evidence" value="ECO:0007669"/>
    <property type="project" value="UniProtKB-KW"/>
</dbReference>
<accession>L0GUF4</accession>
<evidence type="ECO:0000256" key="2">
    <source>
        <dbReference type="ARBA" id="ARBA00022621"/>
    </source>
</evidence>
<dbReference type="HOGENOM" id="CLU_1474534_0_0_6"/>
<evidence type="ECO:0000313" key="7">
    <source>
        <dbReference type="Proteomes" id="UP000010816"/>
    </source>
</evidence>
<dbReference type="eggNOG" id="COG2703">
    <property type="taxonomic scope" value="Bacteria"/>
</dbReference>
<keyword evidence="3" id="KW-0479">Metal-binding</keyword>
<dbReference type="AlphaFoldDB" id="L0GUF4"/>
<organism evidence="6 7">
    <name type="scientific">Thioflavicoccus mobilis 8321</name>
    <dbReference type="NCBI Taxonomy" id="765912"/>
    <lineage>
        <taxon>Bacteria</taxon>
        <taxon>Pseudomonadati</taxon>
        <taxon>Pseudomonadota</taxon>
        <taxon>Gammaproteobacteria</taxon>
        <taxon>Chromatiales</taxon>
        <taxon>Chromatiaceae</taxon>
        <taxon>Thioflavicoccus</taxon>
    </lineage>
</organism>
<name>L0GUF4_9GAMM</name>
<dbReference type="EMBL" id="CP003051">
    <property type="protein sequence ID" value="AGA90408.1"/>
    <property type="molecule type" value="Genomic_DNA"/>
</dbReference>
<dbReference type="CDD" id="cd12107">
    <property type="entry name" value="Hemerythrin"/>
    <property type="match status" value="1"/>
</dbReference>
<dbReference type="SUPFAM" id="SSF47188">
    <property type="entry name" value="Hemerythrin-like"/>
    <property type="match status" value="1"/>
</dbReference>
<dbReference type="PROSITE" id="PS00550">
    <property type="entry name" value="HEMERYTHRINS"/>
    <property type="match status" value="1"/>
</dbReference>
<dbReference type="STRING" id="765912.Thimo_1630"/>
<dbReference type="Proteomes" id="UP000010816">
    <property type="component" value="Chromosome"/>
</dbReference>
<dbReference type="PANTHER" id="PTHR37164">
    <property type="entry name" value="BACTERIOHEMERYTHRIN"/>
    <property type="match status" value="1"/>
</dbReference>
<dbReference type="KEGG" id="tmb:Thimo_1630"/>
<sequence length="183" mass="21027">MASSVAWRNRWLLGIDRLDLEHCELIELFNRVVEADPDPGRTAGTTTPTPINHRVETEQLARLEVLIEALRRHFRAEEEFLSSIGYPNYPEHMSEHALHLAELVDLLRRLKIGQEKDQLQRIDDEDLMFMRNWLVNHIAEEQRVARYYFEQLGVGATGDDRGVRYSALPRSGASAAEPPSDLP</sequence>
<dbReference type="PANTHER" id="PTHR37164:SF1">
    <property type="entry name" value="BACTERIOHEMERYTHRIN"/>
    <property type="match status" value="1"/>
</dbReference>
<evidence type="ECO:0000256" key="4">
    <source>
        <dbReference type="ARBA" id="ARBA00023004"/>
    </source>
</evidence>
<dbReference type="Gene3D" id="1.20.120.50">
    <property type="entry name" value="Hemerythrin-like"/>
    <property type="match status" value="1"/>
</dbReference>
<feature type="domain" description="Hemerythrin-like" evidence="5">
    <location>
        <begin position="14"/>
        <end position="143"/>
    </location>
</feature>
<protein>
    <submittedName>
        <fullName evidence="6">Hemerythrin-like metal-binding domain-containing protein</fullName>
    </submittedName>
</protein>
<proteinExistence type="inferred from homology"/>
<evidence type="ECO:0000256" key="1">
    <source>
        <dbReference type="ARBA" id="ARBA00010587"/>
    </source>
</evidence>
<reference evidence="6 7" key="1">
    <citation type="submission" date="2011-09" db="EMBL/GenBank/DDBJ databases">
        <title>Complete sequence of chromosome of Thioflavicoccus mobilis 8321.</title>
        <authorList>
            <consortium name="US DOE Joint Genome Institute"/>
            <person name="Lucas S."/>
            <person name="Han J."/>
            <person name="Lapidus A."/>
            <person name="Cheng J.-F."/>
            <person name="Goodwin L."/>
            <person name="Pitluck S."/>
            <person name="Peters L."/>
            <person name="Ovchinnikova G."/>
            <person name="Lu M."/>
            <person name="Detter J.C."/>
            <person name="Han C."/>
            <person name="Tapia R."/>
            <person name="Land M."/>
            <person name="Hauser L."/>
            <person name="Kyrpides N."/>
            <person name="Ivanova N."/>
            <person name="Pagani I."/>
            <person name="Vogl K."/>
            <person name="Liu Z."/>
            <person name="Imhoff J."/>
            <person name="Thiel V."/>
            <person name="Frigaard N.-U."/>
            <person name="Bryant D."/>
            <person name="Woyke T."/>
        </authorList>
    </citation>
    <scope>NUCLEOTIDE SEQUENCE [LARGE SCALE GENOMIC DNA]</scope>
    <source>
        <strain evidence="6 7">8321</strain>
    </source>
</reference>
<dbReference type="RefSeq" id="WP_015280549.1">
    <property type="nucleotide sequence ID" value="NC_019940.1"/>
</dbReference>
<evidence type="ECO:0000259" key="5">
    <source>
        <dbReference type="Pfam" id="PF01814"/>
    </source>
</evidence>
<gene>
    <name evidence="6" type="ORF">Thimo_1630</name>
</gene>